<feature type="region of interest" description="Disordered" evidence="1">
    <location>
        <begin position="970"/>
        <end position="1120"/>
    </location>
</feature>
<evidence type="ECO:0000313" key="3">
    <source>
        <dbReference type="Proteomes" id="UP000290572"/>
    </source>
</evidence>
<reference evidence="2 3" key="1">
    <citation type="submission" date="2018-03" db="EMBL/GenBank/DDBJ databases">
        <title>Draft genome sequence of Rohu Carp (Labeo rohita).</title>
        <authorList>
            <person name="Das P."/>
            <person name="Kushwaha B."/>
            <person name="Joshi C.G."/>
            <person name="Kumar D."/>
            <person name="Nagpure N.S."/>
            <person name="Sahoo L."/>
            <person name="Das S.P."/>
            <person name="Bit A."/>
            <person name="Patnaik S."/>
            <person name="Meher P.K."/>
            <person name="Jayasankar P."/>
            <person name="Koringa P.G."/>
            <person name="Patel N.V."/>
            <person name="Hinsu A.T."/>
            <person name="Kumar R."/>
            <person name="Pandey M."/>
            <person name="Agarwal S."/>
            <person name="Srivastava S."/>
            <person name="Singh M."/>
            <person name="Iquebal M.A."/>
            <person name="Jaiswal S."/>
            <person name="Angadi U.B."/>
            <person name="Kumar N."/>
            <person name="Raza M."/>
            <person name="Shah T.M."/>
            <person name="Rai A."/>
            <person name="Jena J.K."/>
        </authorList>
    </citation>
    <scope>NUCLEOTIDE SEQUENCE [LARGE SCALE GENOMIC DNA]</scope>
    <source>
        <strain evidence="2">DASCIFA01</strain>
        <tissue evidence="2">Testis</tissue>
    </source>
</reference>
<gene>
    <name evidence="2" type="ORF">ROHU_000735</name>
</gene>
<keyword evidence="3" id="KW-1185">Reference proteome</keyword>
<feature type="compositionally biased region" description="Basic and acidic residues" evidence="1">
    <location>
        <begin position="1082"/>
        <end position="1100"/>
    </location>
</feature>
<feature type="compositionally biased region" description="Basic and acidic residues" evidence="1">
    <location>
        <begin position="976"/>
        <end position="1009"/>
    </location>
</feature>
<evidence type="ECO:0000313" key="2">
    <source>
        <dbReference type="EMBL" id="RXN38871.1"/>
    </source>
</evidence>
<feature type="region of interest" description="Disordered" evidence="1">
    <location>
        <begin position="286"/>
        <end position="358"/>
    </location>
</feature>
<dbReference type="AlphaFoldDB" id="A0A498P3T8"/>
<organism evidence="2 3">
    <name type="scientific">Labeo rohita</name>
    <name type="common">Indian major carp</name>
    <name type="synonym">Cyprinus rohita</name>
    <dbReference type="NCBI Taxonomy" id="84645"/>
    <lineage>
        <taxon>Eukaryota</taxon>
        <taxon>Metazoa</taxon>
        <taxon>Chordata</taxon>
        <taxon>Craniata</taxon>
        <taxon>Vertebrata</taxon>
        <taxon>Euteleostomi</taxon>
        <taxon>Actinopterygii</taxon>
        <taxon>Neopterygii</taxon>
        <taxon>Teleostei</taxon>
        <taxon>Ostariophysi</taxon>
        <taxon>Cypriniformes</taxon>
        <taxon>Cyprinidae</taxon>
        <taxon>Labeoninae</taxon>
        <taxon>Labeonini</taxon>
        <taxon>Labeo</taxon>
    </lineage>
</organism>
<comment type="caution">
    <text evidence="2">The sequence shown here is derived from an EMBL/GenBank/DDBJ whole genome shotgun (WGS) entry which is preliminary data.</text>
</comment>
<protein>
    <submittedName>
        <fullName evidence="2">Myotubularin-like protein</fullName>
    </submittedName>
</protein>
<feature type="compositionally biased region" description="Low complexity" evidence="1">
    <location>
        <begin position="1028"/>
        <end position="1038"/>
    </location>
</feature>
<dbReference type="Proteomes" id="UP000290572">
    <property type="component" value="Unassembled WGS sequence"/>
</dbReference>
<proteinExistence type="predicted"/>
<evidence type="ECO:0000256" key="1">
    <source>
        <dbReference type="SAM" id="MobiDB-lite"/>
    </source>
</evidence>
<feature type="region of interest" description="Disordered" evidence="1">
    <location>
        <begin position="373"/>
        <end position="403"/>
    </location>
</feature>
<feature type="compositionally biased region" description="Polar residues" evidence="1">
    <location>
        <begin position="1101"/>
        <end position="1110"/>
    </location>
</feature>
<accession>A0A498P3T8</accession>
<feature type="region of interest" description="Disordered" evidence="1">
    <location>
        <begin position="78"/>
        <end position="112"/>
    </location>
</feature>
<name>A0A498P3T8_LABRO</name>
<sequence>MSQHMIQYSTDPADCLEVVFALQKAAQQSHKAIAIVPPISQQTSNTALTADTSPKKAESPPLKIDNVWSLVEESTEQKTVGDKLSESSTQMAQHKSKCLENMTESNTEDADTCSASPVEVQNNVQQSDPSFDLSTVPVTEYTLEKLMDLVKSIEMAELSAGCPEKSESIFERVLKLYWNGKFSNMFEALKSFQEIVDLSKVYAKDYESVVFKSIETENLKKLAHCDILKHDAFLSPEEFRSSWLNVDGQPADIEKVLSEPLLDDVTMFKSLSGNTVVTSASLSVNSLSDMPEVSSKEKSVNPNTCSPTDLVMQKEGNDREEVPVENNGHSEGEKETFETQEDMNQNQKPSDISPSAERSTEILTDLSNAKEAFRQDQEQTCDNVSDSLSPNPGDSVSDGAKNSEVSTEIHCNSMATWQVEDISDDETPGNKEALNSSADTWLVEDISDDENPVSNETVNNIPGTCLLEDISDDEDSGNKEAVLNSSNALEVKDISENENPVVEDVSTDETSSNDSMFMGITVLSSEDARTFFHQFEKEPANKTKSQSNFDCFDVPSQPSYECNKATACSRCGTEIANSTNSTKMDSDADLFCLQCWEQAPLFELEEEPSSPMTDEADLLASPAKSKGLGQNYSLPCVKLEVSELTLASTKECTAYEALKGQKSDCLVKSELGEDCSPPFLKIEVEEPTVAPNEECIADEGQKSVVLVKSEQGHNCSLPFLEVKVLKTQESCIEEEQLMGQKRDSMVKSELVENCSPAFLELKVKKPAVTLTEECIADEELAGQKSVVLFKSERGHSCSPPSLEVKVLKTLETHIAEEQLTGQKRDSMVKSELVEKCSPSFELKIKKSVASTKECIADERQKSDCMMQSELRQNCPDVKMPKVSSPEKCIADEKPKRDTMAKSEMEENHRSPSLELKVKSNLALPKACIADGGLIGHKSDRMGESELGQNCSPLNPKLEVKEQTVASAEDCITNKGATREKSDGMLKPAERELTEIEPNKQKNTKNEKIKQCSRSFPKNTAFSKHKLKSGSTSTGSDDSVLFTPDVVVKMNWPRKKNPPGASGNKRRSSESQKCNKMKKCKEHRQERQDNPDTTNHRENPTEKVSGQSNDTPPHGSEKKLELHGILSVNKIKSTEPKKVRFDLYGSKTEKQCYARERRFSAPASLTVSDKDYTDVLSAKQKVLSQWSSTFIPKTKKTSPPRNI</sequence>
<feature type="compositionally biased region" description="Basic and acidic residues" evidence="1">
    <location>
        <begin position="315"/>
        <end position="337"/>
    </location>
</feature>
<feature type="compositionally biased region" description="Polar residues" evidence="1">
    <location>
        <begin position="342"/>
        <end position="358"/>
    </location>
</feature>
<feature type="compositionally biased region" description="Polar residues" evidence="1">
    <location>
        <begin position="378"/>
        <end position="394"/>
    </location>
</feature>
<feature type="region of interest" description="Disordered" evidence="1">
    <location>
        <begin position="891"/>
        <end position="913"/>
    </location>
</feature>
<dbReference type="EMBL" id="QBIY01004410">
    <property type="protein sequence ID" value="RXN38871.1"/>
    <property type="molecule type" value="Genomic_DNA"/>
</dbReference>
<feature type="compositionally biased region" description="Polar residues" evidence="1">
    <location>
        <begin position="1011"/>
        <end position="1021"/>
    </location>
</feature>